<dbReference type="InterPro" id="IPR032001">
    <property type="entry name" value="SAWADEE_dom"/>
</dbReference>
<reference evidence="2 3" key="1">
    <citation type="submission" date="2020-10" db="EMBL/GenBank/DDBJ databases">
        <title>The Coptis chinensis genome and diversification of protoberbering-type alkaloids.</title>
        <authorList>
            <person name="Wang B."/>
            <person name="Shu S."/>
            <person name="Song C."/>
            <person name="Liu Y."/>
        </authorList>
    </citation>
    <scope>NUCLEOTIDE SEQUENCE [LARGE SCALE GENOMIC DNA]</scope>
    <source>
        <strain evidence="2">HL-2020</strain>
        <tissue evidence="2">Leaf</tissue>
    </source>
</reference>
<name>A0A835I241_9MAGN</name>
<accession>A0A835I241</accession>
<evidence type="ECO:0000313" key="3">
    <source>
        <dbReference type="Proteomes" id="UP000631114"/>
    </source>
</evidence>
<evidence type="ECO:0000313" key="2">
    <source>
        <dbReference type="EMBL" id="KAF9608687.1"/>
    </source>
</evidence>
<dbReference type="OrthoDB" id="1866990at2759"/>
<dbReference type="GO" id="GO:0003682">
    <property type="term" value="F:chromatin binding"/>
    <property type="evidence" value="ECO:0007669"/>
    <property type="project" value="InterPro"/>
</dbReference>
<protein>
    <recommendedName>
        <fullName evidence="1">SAWADEE domain-containing protein</fullName>
    </recommendedName>
</protein>
<proteinExistence type="predicted"/>
<organism evidence="2 3">
    <name type="scientific">Coptis chinensis</name>
    <dbReference type="NCBI Taxonomy" id="261450"/>
    <lineage>
        <taxon>Eukaryota</taxon>
        <taxon>Viridiplantae</taxon>
        <taxon>Streptophyta</taxon>
        <taxon>Embryophyta</taxon>
        <taxon>Tracheophyta</taxon>
        <taxon>Spermatophyta</taxon>
        <taxon>Magnoliopsida</taxon>
        <taxon>Ranunculales</taxon>
        <taxon>Ranunculaceae</taxon>
        <taxon>Coptidoideae</taxon>
        <taxon>Coptis</taxon>
    </lineage>
</organism>
<feature type="domain" description="SAWADEE" evidence="1">
    <location>
        <begin position="9"/>
        <end position="72"/>
    </location>
</feature>
<sequence>MLIVSQDSTSLEFQTSGDNAWYAVCLVLQGKTLVVKFYDFPDTYDEKFSTADFKDTKELEKFIGRFRPTSVQEVKIKDHNANLKMGKKISREKLQMVSHGSARVFDDVKLMCNVAPSPNRTQKRNCLRRLL</sequence>
<dbReference type="Proteomes" id="UP000631114">
    <property type="component" value="Unassembled WGS sequence"/>
</dbReference>
<dbReference type="PANTHER" id="PTHR36384:SF1">
    <property type="entry name" value="SAWADEE PROTEIN"/>
    <property type="match status" value="1"/>
</dbReference>
<dbReference type="AlphaFoldDB" id="A0A835I241"/>
<keyword evidence="3" id="KW-1185">Reference proteome</keyword>
<dbReference type="Pfam" id="PF16719">
    <property type="entry name" value="SAWADEE"/>
    <property type="match status" value="1"/>
</dbReference>
<comment type="caution">
    <text evidence="2">The sequence shown here is derived from an EMBL/GenBank/DDBJ whole genome shotgun (WGS) entry which is preliminary data.</text>
</comment>
<dbReference type="PANTHER" id="PTHR36384">
    <property type="entry name" value="SAWADEE PROTEIN"/>
    <property type="match status" value="1"/>
</dbReference>
<evidence type="ECO:0000259" key="1">
    <source>
        <dbReference type="Pfam" id="PF16719"/>
    </source>
</evidence>
<dbReference type="EMBL" id="JADFTS010000004">
    <property type="protein sequence ID" value="KAF9608687.1"/>
    <property type="molecule type" value="Genomic_DNA"/>
</dbReference>
<gene>
    <name evidence="2" type="ORF">IFM89_010471</name>
</gene>